<reference evidence="2 3" key="1">
    <citation type="journal article" date="2017" name="G3 (Bethesda)">
        <title>First Draft Genome Sequence of the Pathogenic Fungus Lomentospora prolificans (Formerly Scedosporium prolificans).</title>
        <authorList>
            <person name="Luo R."/>
            <person name="Zimin A."/>
            <person name="Workman R."/>
            <person name="Fan Y."/>
            <person name="Pertea G."/>
            <person name="Grossman N."/>
            <person name="Wear M.P."/>
            <person name="Jia B."/>
            <person name="Miller H."/>
            <person name="Casadevall A."/>
            <person name="Timp W."/>
            <person name="Zhang S.X."/>
            <person name="Salzberg S.L."/>
        </authorList>
    </citation>
    <scope>NUCLEOTIDE SEQUENCE [LARGE SCALE GENOMIC DNA]</scope>
    <source>
        <strain evidence="2 3">JHH-5317</strain>
    </source>
</reference>
<feature type="region of interest" description="Disordered" evidence="1">
    <location>
        <begin position="173"/>
        <end position="200"/>
    </location>
</feature>
<dbReference type="STRING" id="41688.A0A2N3NK67"/>
<proteinExistence type="predicted"/>
<feature type="compositionally biased region" description="Polar residues" evidence="1">
    <location>
        <begin position="73"/>
        <end position="84"/>
    </location>
</feature>
<dbReference type="Proteomes" id="UP000233524">
    <property type="component" value="Unassembled WGS sequence"/>
</dbReference>
<protein>
    <submittedName>
        <fullName evidence="2">Uncharacterized protein</fullName>
    </submittedName>
</protein>
<gene>
    <name evidence="2" type="ORF">jhhlp_001012</name>
</gene>
<comment type="caution">
    <text evidence="2">The sequence shown here is derived from an EMBL/GenBank/DDBJ whole genome shotgun (WGS) entry which is preliminary data.</text>
</comment>
<dbReference type="Pfam" id="PF22586">
    <property type="entry name" value="ANCHR-like_BBOX"/>
    <property type="match status" value="1"/>
</dbReference>
<evidence type="ECO:0000256" key="1">
    <source>
        <dbReference type="SAM" id="MobiDB-lite"/>
    </source>
</evidence>
<dbReference type="PANTHER" id="PTHR46603:SF1">
    <property type="entry name" value="ABSCISSION_NOCUT CHECKPOINT REGULATOR"/>
    <property type="match status" value="1"/>
</dbReference>
<accession>A0A2N3NK67</accession>
<dbReference type="InParanoid" id="A0A2N3NK67"/>
<evidence type="ECO:0000313" key="3">
    <source>
        <dbReference type="Proteomes" id="UP000233524"/>
    </source>
</evidence>
<dbReference type="AlphaFoldDB" id="A0A2N3NK67"/>
<evidence type="ECO:0000313" key="2">
    <source>
        <dbReference type="EMBL" id="PKS12801.1"/>
    </source>
</evidence>
<feature type="compositionally biased region" description="Basic residues" evidence="1">
    <location>
        <begin position="396"/>
        <end position="405"/>
    </location>
</feature>
<dbReference type="VEuPathDB" id="FungiDB:jhhlp_001012"/>
<dbReference type="SUPFAM" id="SSF57845">
    <property type="entry name" value="B-box zinc-binding domain"/>
    <property type="match status" value="1"/>
</dbReference>
<feature type="region of interest" description="Disordered" evidence="1">
    <location>
        <begin position="296"/>
        <end position="337"/>
    </location>
</feature>
<name>A0A2N3NK67_9PEZI</name>
<dbReference type="OrthoDB" id="5407799at2759"/>
<feature type="compositionally biased region" description="Basic and acidic residues" evidence="1">
    <location>
        <begin position="46"/>
        <end position="62"/>
    </location>
</feature>
<feature type="compositionally biased region" description="Polar residues" evidence="1">
    <location>
        <begin position="19"/>
        <end position="45"/>
    </location>
</feature>
<sequence>MPTPTETDASLLDRLKALNPSTTLNLSERQTTTPSKTHHSQSGTDLSDRLKQLREQAERSSPKEAPPSPQEGIRSQESPSQAPSRASALPPQQGGTAASSSKSREGETVGSFPPAASTAPQTSTGIADYDEILQTDDGFLEDLLGEGVALDDALPLDARAELDRLHELAADFSRLTANGNKEGERGDDDSDDSNGEEMSREIEAILSGAIADSKYTSATEGDGVVPRADTSTIANIISDSAGATAANNEEQPELALPSVPTDIPSPTASPSTNPTVPVTGNFEDDMARRMAALRSFRPSVSSAVQEEDSNPLGLPSVPTFKPSEGNKQKSGPGGRVGFTDDDMKTWCVVCLEDGTLICPECDDEVYCSQCWFDMHKGPAAGFEERSHRAQQFNKDQRKKRVALGA</sequence>
<feature type="compositionally biased region" description="Acidic residues" evidence="1">
    <location>
        <begin position="185"/>
        <end position="195"/>
    </location>
</feature>
<organism evidence="2 3">
    <name type="scientific">Lomentospora prolificans</name>
    <dbReference type="NCBI Taxonomy" id="41688"/>
    <lineage>
        <taxon>Eukaryota</taxon>
        <taxon>Fungi</taxon>
        <taxon>Dikarya</taxon>
        <taxon>Ascomycota</taxon>
        <taxon>Pezizomycotina</taxon>
        <taxon>Sordariomycetes</taxon>
        <taxon>Hypocreomycetidae</taxon>
        <taxon>Microascales</taxon>
        <taxon>Microascaceae</taxon>
        <taxon>Lomentospora</taxon>
    </lineage>
</organism>
<feature type="region of interest" description="Disordered" evidence="1">
    <location>
        <begin position="382"/>
        <end position="405"/>
    </location>
</feature>
<feature type="compositionally biased region" description="Low complexity" evidence="1">
    <location>
        <begin position="264"/>
        <end position="278"/>
    </location>
</feature>
<feature type="region of interest" description="Disordered" evidence="1">
    <location>
        <begin position="17"/>
        <end position="130"/>
    </location>
</feature>
<dbReference type="EMBL" id="NLAX01000003">
    <property type="protein sequence ID" value="PKS12801.1"/>
    <property type="molecule type" value="Genomic_DNA"/>
</dbReference>
<keyword evidence="3" id="KW-1185">Reference proteome</keyword>
<dbReference type="PANTHER" id="PTHR46603">
    <property type="entry name" value="ABSCISSION/NOCUT CHECKPOINT REGULATOR"/>
    <property type="match status" value="1"/>
</dbReference>
<feature type="region of interest" description="Disordered" evidence="1">
    <location>
        <begin position="242"/>
        <end position="278"/>
    </location>
</feature>